<name>A0ABV7PCA3_9BURK</name>
<dbReference type="Pfam" id="PF11992">
    <property type="entry name" value="TgpA_N"/>
    <property type="match status" value="1"/>
</dbReference>
<dbReference type="InterPro" id="IPR025403">
    <property type="entry name" value="TgpA-like_C"/>
</dbReference>
<dbReference type="RefSeq" id="WP_379732827.1">
    <property type="nucleotide sequence ID" value="NZ_JBHRVV010000001.1"/>
</dbReference>
<dbReference type="InterPro" id="IPR038765">
    <property type="entry name" value="Papain-like_cys_pep_sf"/>
</dbReference>
<protein>
    <submittedName>
        <fullName evidence="3">TransglutaminaseTgpA domain-containing protein</fullName>
    </submittedName>
</protein>
<dbReference type="SUPFAM" id="SSF54001">
    <property type="entry name" value="Cysteine proteinases"/>
    <property type="match status" value="1"/>
</dbReference>
<evidence type="ECO:0000313" key="3">
    <source>
        <dbReference type="EMBL" id="MFC3456758.1"/>
    </source>
</evidence>
<reference evidence="4" key="1">
    <citation type="journal article" date="2019" name="Int. J. Syst. Evol. Microbiol.">
        <title>The Global Catalogue of Microorganisms (GCM) 10K type strain sequencing project: providing services to taxonomists for standard genome sequencing and annotation.</title>
        <authorList>
            <consortium name="The Broad Institute Genomics Platform"/>
            <consortium name="The Broad Institute Genome Sequencing Center for Infectious Disease"/>
            <person name="Wu L."/>
            <person name="Ma J."/>
        </authorList>
    </citation>
    <scope>NUCLEOTIDE SEQUENCE [LARGE SCALE GENOMIC DNA]</scope>
    <source>
        <strain evidence="4">CCM 7480</strain>
    </source>
</reference>
<dbReference type="Pfam" id="PF13559">
    <property type="entry name" value="DUF4129"/>
    <property type="match status" value="1"/>
</dbReference>
<feature type="transmembrane region" description="Helical" evidence="1">
    <location>
        <begin position="564"/>
        <end position="580"/>
    </location>
</feature>
<accession>A0ABV7PCA3</accession>
<evidence type="ECO:0000313" key="4">
    <source>
        <dbReference type="Proteomes" id="UP001595665"/>
    </source>
</evidence>
<comment type="caution">
    <text evidence="3">The sequence shown here is derived from an EMBL/GenBank/DDBJ whole genome shotgun (WGS) entry which is preliminary data.</text>
</comment>
<dbReference type="Gene3D" id="3.10.620.30">
    <property type="match status" value="1"/>
</dbReference>
<keyword evidence="1" id="KW-0472">Membrane</keyword>
<dbReference type="EMBL" id="JBHRVV010000001">
    <property type="protein sequence ID" value="MFC3456758.1"/>
    <property type="molecule type" value="Genomic_DNA"/>
</dbReference>
<evidence type="ECO:0000256" key="1">
    <source>
        <dbReference type="SAM" id="Phobius"/>
    </source>
</evidence>
<keyword evidence="1" id="KW-1133">Transmembrane helix</keyword>
<keyword evidence="1" id="KW-0812">Transmembrane</keyword>
<gene>
    <name evidence="3" type="ORF">ACFOPH_00635</name>
</gene>
<sequence>MKAALARIANLPRDKADTLLLLASALLVLLPHTAHLPWWVSLLCGATLAWRAAITLQGKRMPPSLLLLPLAFAAMLGVMHSYQTLLGRDAGVAMLVLLVAFKMLEMHARRDLFVVVFLCFFLVLTNFFYEQGIVTALLMALSVLLLFTAQMSFQFAGAVPPLRERFLMSARMLGLAAPLALALFFLFPRIQGPLWGLPGDAGGARTGLSETMAPGMMANLAQSQEVAFRVRFDGAPPPREQLYWRGPVLGDYDGRTWTRVGAARRQGLEDRRLALSVAGEPLRYEVTLEPANNRWLFALEMPERLPGVASNAAQLSAEVEMTTLLPIAARLRYQVASFVHYRLQADALPFDADQWLQLPADGNPRALMAGMQLRAIPDPARRVDTVLRGFRSEHYVYTLDPPLLGRDAVDGFLYGSRAGFCEHYAGAFVFLMRAAGIPARVVTGYQGGEINPLDGYLTVRQSDAHAWAEVWLARRGWVRIDPTAAVAPERVQRGMAGAVPPRPPFGIEGLGGLVGIDGAAHPWLLQLRYAAGAMNNGWNQWVLNYTPQRQRGMVDRLQAALLDWRLPLWLGILAIVLLLVRTLRRRREVDPVDALYSALCTRLSRLGLARSADEGPRAYAARIAAAGRLAPEALAAAQEFLHRYSSWRYAPRGADAHLATTLKRLLSQVR</sequence>
<organism evidence="3 4">
    <name type="scientific">Massilia haematophila</name>
    <dbReference type="NCBI Taxonomy" id="457923"/>
    <lineage>
        <taxon>Bacteria</taxon>
        <taxon>Pseudomonadati</taxon>
        <taxon>Pseudomonadota</taxon>
        <taxon>Betaproteobacteria</taxon>
        <taxon>Burkholderiales</taxon>
        <taxon>Oxalobacteraceae</taxon>
        <taxon>Telluria group</taxon>
        <taxon>Massilia</taxon>
    </lineage>
</organism>
<dbReference type="SMART" id="SM00460">
    <property type="entry name" value="TGc"/>
    <property type="match status" value="1"/>
</dbReference>
<feature type="transmembrane region" description="Helical" evidence="1">
    <location>
        <begin position="111"/>
        <end position="129"/>
    </location>
</feature>
<evidence type="ECO:0000259" key="2">
    <source>
        <dbReference type="SMART" id="SM00460"/>
    </source>
</evidence>
<dbReference type="Pfam" id="PF01841">
    <property type="entry name" value="Transglut_core"/>
    <property type="match status" value="1"/>
</dbReference>
<dbReference type="InterPro" id="IPR052901">
    <property type="entry name" value="Bact_TGase-like"/>
</dbReference>
<feature type="transmembrane region" description="Helical" evidence="1">
    <location>
        <begin position="168"/>
        <end position="187"/>
    </location>
</feature>
<dbReference type="InterPro" id="IPR021878">
    <property type="entry name" value="TgpA_N"/>
</dbReference>
<dbReference type="InterPro" id="IPR002931">
    <property type="entry name" value="Transglutaminase-like"/>
</dbReference>
<proteinExistence type="predicted"/>
<feature type="transmembrane region" description="Helical" evidence="1">
    <location>
        <begin position="135"/>
        <end position="156"/>
    </location>
</feature>
<feature type="transmembrane region" description="Helical" evidence="1">
    <location>
        <begin position="65"/>
        <end position="82"/>
    </location>
</feature>
<keyword evidence="4" id="KW-1185">Reference proteome</keyword>
<dbReference type="PANTHER" id="PTHR42736:SF1">
    <property type="entry name" value="PROTEIN-GLUTAMINE GAMMA-GLUTAMYLTRANSFERASE"/>
    <property type="match status" value="1"/>
</dbReference>
<feature type="domain" description="Transglutaminase-like" evidence="2">
    <location>
        <begin position="413"/>
        <end position="484"/>
    </location>
</feature>
<dbReference type="Proteomes" id="UP001595665">
    <property type="component" value="Unassembled WGS sequence"/>
</dbReference>
<dbReference type="PANTHER" id="PTHR42736">
    <property type="entry name" value="PROTEIN-GLUTAMINE GAMMA-GLUTAMYLTRANSFERASE"/>
    <property type="match status" value="1"/>
</dbReference>